<dbReference type="InterPro" id="IPR036866">
    <property type="entry name" value="RibonucZ/Hydroxyglut_hydro"/>
</dbReference>
<dbReference type="CDD" id="cd07739">
    <property type="entry name" value="metallo-hydrolase-like_MBL-fold"/>
    <property type="match status" value="1"/>
</dbReference>
<protein>
    <submittedName>
        <fullName evidence="2">Metallo-beta-lactamase domain protein</fullName>
    </submittedName>
</protein>
<reference evidence="2 3" key="1">
    <citation type="submission" date="2015-05" db="EMBL/GenBank/DDBJ databases">
        <title>Draft genome sequence of the bacterium Gordonia jacobaea a new member of the Gordonia genus.</title>
        <authorList>
            <person name="Jimenez-Galisteo G."/>
            <person name="Dominguez A."/>
            <person name="Munoz E."/>
            <person name="Vinas M."/>
        </authorList>
    </citation>
    <scope>NUCLEOTIDE SEQUENCE [LARGE SCALE GENOMIC DNA]</scope>
    <source>
        <strain evidence="3">mv1</strain>
    </source>
</reference>
<sequence length="281" mass="30901">MPELTYDVLVLDGTPRSGDMRLPSGESIVSSPLSVTLVQGSSDAVLVDAPYTYGQVERVRNWIRDSGRNLIAVYITHAHGDHWLGVHELLREFGDVPVYTTAGPLSRMPGEATEGRDRLWDRVFGGLIPPSPVIAQLFPPDGLQLEGHDLVPIDLGHTDTADTTALWVPDLRLLLAGDSVYNGVHQYVLETPDGGFDSWLAALDTIAALDPAFVVAGHKAPGSDDDPRCIAETRDYLVFARELLATVDRPDEYYKRMLRRYPKRVNAGPVWYCALGLLTGR</sequence>
<dbReference type="Proteomes" id="UP000037247">
    <property type="component" value="Unassembled WGS sequence"/>
</dbReference>
<dbReference type="Pfam" id="PF00753">
    <property type="entry name" value="Lactamase_B"/>
    <property type="match status" value="1"/>
</dbReference>
<proteinExistence type="predicted"/>
<dbReference type="PANTHER" id="PTHR42951:SF14">
    <property type="entry name" value="METALLO-BETA-LACTAMASE SUPERFAMILY PROTEIN"/>
    <property type="match status" value="1"/>
</dbReference>
<dbReference type="Gene3D" id="3.60.15.10">
    <property type="entry name" value="Ribonuclease Z/Hydroxyacylglutathione hydrolase-like"/>
    <property type="match status" value="1"/>
</dbReference>
<evidence type="ECO:0000313" key="3">
    <source>
        <dbReference type="Proteomes" id="UP000037247"/>
    </source>
</evidence>
<dbReference type="SUPFAM" id="SSF56281">
    <property type="entry name" value="Metallo-hydrolase/oxidoreductase"/>
    <property type="match status" value="1"/>
</dbReference>
<organism evidence="2 3">
    <name type="scientific">Gordonia jacobaea</name>
    <dbReference type="NCBI Taxonomy" id="122202"/>
    <lineage>
        <taxon>Bacteria</taxon>
        <taxon>Bacillati</taxon>
        <taxon>Actinomycetota</taxon>
        <taxon>Actinomycetes</taxon>
        <taxon>Mycobacteriales</taxon>
        <taxon>Gordoniaceae</taxon>
        <taxon>Gordonia</taxon>
    </lineage>
</organism>
<dbReference type="RefSeq" id="WP_049699291.1">
    <property type="nucleotide sequence ID" value="NZ_JAQDQF010000008.1"/>
</dbReference>
<dbReference type="InterPro" id="IPR050855">
    <property type="entry name" value="NDM-1-like"/>
</dbReference>
<accession>A0ABR5IBT4</accession>
<dbReference type="SMART" id="SM00849">
    <property type="entry name" value="Lactamase_B"/>
    <property type="match status" value="1"/>
</dbReference>
<keyword evidence="3" id="KW-1185">Reference proteome</keyword>
<dbReference type="PANTHER" id="PTHR42951">
    <property type="entry name" value="METALLO-BETA-LACTAMASE DOMAIN-CONTAINING"/>
    <property type="match status" value="1"/>
</dbReference>
<feature type="domain" description="Metallo-beta-lactamase" evidence="1">
    <location>
        <begin position="32"/>
        <end position="218"/>
    </location>
</feature>
<dbReference type="InterPro" id="IPR001279">
    <property type="entry name" value="Metallo-B-lactamas"/>
</dbReference>
<comment type="caution">
    <text evidence="2">The sequence shown here is derived from an EMBL/GenBank/DDBJ whole genome shotgun (WGS) entry which is preliminary data.</text>
</comment>
<evidence type="ECO:0000259" key="1">
    <source>
        <dbReference type="SMART" id="SM00849"/>
    </source>
</evidence>
<name>A0ABR5IBT4_9ACTN</name>
<evidence type="ECO:0000313" key="2">
    <source>
        <dbReference type="EMBL" id="KNA91120.1"/>
    </source>
</evidence>
<gene>
    <name evidence="2" type="ORF">ABW18_12590</name>
</gene>
<dbReference type="EMBL" id="LDTZ01000017">
    <property type="protein sequence ID" value="KNA91120.1"/>
    <property type="molecule type" value="Genomic_DNA"/>
</dbReference>